<protein>
    <submittedName>
        <fullName evidence="1">Uncharacterized protein</fullName>
    </submittedName>
</protein>
<gene>
    <name evidence="1" type="ORF">CBM2594_U70009</name>
</gene>
<evidence type="ECO:0000313" key="1">
    <source>
        <dbReference type="EMBL" id="SPC26176.1"/>
    </source>
</evidence>
<comment type="caution">
    <text evidence="1">The sequence shown here is derived from an EMBL/GenBank/DDBJ whole genome shotgun (WGS) entry which is preliminary data.</text>
</comment>
<evidence type="ECO:0000313" key="2">
    <source>
        <dbReference type="Proteomes" id="UP000257139"/>
    </source>
</evidence>
<name>A0A7Z7JIQ2_9BURK</name>
<reference evidence="1 2" key="1">
    <citation type="submission" date="2018-01" db="EMBL/GenBank/DDBJ databases">
        <authorList>
            <person name="Clerissi C."/>
        </authorList>
    </citation>
    <scope>NUCLEOTIDE SEQUENCE [LARGE SCALE GENOMIC DNA]</scope>
    <source>
        <strain evidence="1">Cupriavidus taiwanensis STM 6021</strain>
    </source>
</reference>
<organism evidence="1 2">
    <name type="scientific">Cupriavidus taiwanensis</name>
    <dbReference type="NCBI Taxonomy" id="164546"/>
    <lineage>
        <taxon>Bacteria</taxon>
        <taxon>Pseudomonadati</taxon>
        <taxon>Pseudomonadota</taxon>
        <taxon>Betaproteobacteria</taxon>
        <taxon>Burkholderiales</taxon>
        <taxon>Burkholderiaceae</taxon>
        <taxon>Cupriavidus</taxon>
    </lineage>
</organism>
<accession>A0A7Z7JIQ2</accession>
<dbReference type="AlphaFoldDB" id="A0A7Z7JIQ2"/>
<dbReference type="EMBL" id="OGUU01000054">
    <property type="protein sequence ID" value="SPC26176.1"/>
    <property type="molecule type" value="Genomic_DNA"/>
</dbReference>
<dbReference type="Proteomes" id="UP000257139">
    <property type="component" value="Unassembled WGS sequence"/>
</dbReference>
<proteinExistence type="predicted"/>
<sequence>MIDPSDWKAKRNHCYGHLKLPQDGQAFLAPVIAHLDESLAKLRDAAVCGKLKIDDAIRIDLGGKRHARECGDIARRAIRATPRRTVAWDPARDRQRHAL</sequence>